<protein>
    <submittedName>
        <fullName evidence="1">Uncharacterized protein</fullName>
    </submittedName>
</protein>
<accession>A0AA36M451</accession>
<name>A0AA36M451_CYLNA</name>
<dbReference type="Gene3D" id="3.40.50.2000">
    <property type="entry name" value="Glycogen Phosphorylase B"/>
    <property type="match status" value="1"/>
</dbReference>
<sequence length="249" mass="27412">MEACQSRKAVITVDDSGDLTELVKHGANGWVCADDTGEIAAAMTEAFASRAQTRERGDNAYDSWTRLDINWASTVVNALRELGHEVAIYRTETGEAASYPALPDTTVLPSGSAMEDEWLRTADLVFANVGDHYGFHGGIFELARKRQFIGIMHDWFVLNLFWGMLRVEGRQQDAPRIIQGLYGQEAGELCAAATSETIMQVAATHFPMTEWAVADMLGCIIHSEFYRAKVQARCPGPVHKLSLAYPAPT</sequence>
<evidence type="ECO:0000313" key="1">
    <source>
        <dbReference type="EMBL" id="CAJ0596437.1"/>
    </source>
</evidence>
<dbReference type="SUPFAM" id="SSF53756">
    <property type="entry name" value="UDP-Glycosyltransferase/glycogen phosphorylase"/>
    <property type="match status" value="1"/>
</dbReference>
<keyword evidence="2" id="KW-1185">Reference proteome</keyword>
<dbReference type="Proteomes" id="UP001176961">
    <property type="component" value="Unassembled WGS sequence"/>
</dbReference>
<evidence type="ECO:0000313" key="2">
    <source>
        <dbReference type="Proteomes" id="UP001176961"/>
    </source>
</evidence>
<dbReference type="EMBL" id="CATQJL010000134">
    <property type="protein sequence ID" value="CAJ0596437.1"/>
    <property type="molecule type" value="Genomic_DNA"/>
</dbReference>
<gene>
    <name evidence="1" type="ORF">CYNAS_LOCUS8420</name>
</gene>
<reference evidence="1" key="1">
    <citation type="submission" date="2023-07" db="EMBL/GenBank/DDBJ databases">
        <authorList>
            <consortium name="CYATHOMIX"/>
        </authorList>
    </citation>
    <scope>NUCLEOTIDE SEQUENCE</scope>
    <source>
        <strain evidence="1">N/A</strain>
    </source>
</reference>
<comment type="caution">
    <text evidence="1">The sequence shown here is derived from an EMBL/GenBank/DDBJ whole genome shotgun (WGS) entry which is preliminary data.</text>
</comment>
<organism evidence="1 2">
    <name type="scientific">Cylicocyclus nassatus</name>
    <name type="common">Nematode worm</name>
    <dbReference type="NCBI Taxonomy" id="53992"/>
    <lineage>
        <taxon>Eukaryota</taxon>
        <taxon>Metazoa</taxon>
        <taxon>Ecdysozoa</taxon>
        <taxon>Nematoda</taxon>
        <taxon>Chromadorea</taxon>
        <taxon>Rhabditida</taxon>
        <taxon>Rhabditina</taxon>
        <taxon>Rhabditomorpha</taxon>
        <taxon>Strongyloidea</taxon>
        <taxon>Strongylidae</taxon>
        <taxon>Cylicocyclus</taxon>
    </lineage>
</organism>
<dbReference type="AlphaFoldDB" id="A0AA36M451"/>
<proteinExistence type="predicted"/>